<dbReference type="GO" id="GO:0005634">
    <property type="term" value="C:nucleus"/>
    <property type="evidence" value="ECO:0007669"/>
    <property type="project" value="TreeGrafter"/>
</dbReference>
<dbReference type="InterPro" id="IPR036047">
    <property type="entry name" value="F-box-like_dom_sf"/>
</dbReference>
<dbReference type="PANTHER" id="PTHR47149">
    <property type="entry name" value="F-BOX PROTEIN RMF"/>
    <property type="match status" value="1"/>
</dbReference>
<name>A0A540NR03_MALBA</name>
<dbReference type="Gene3D" id="1.20.1280.50">
    <property type="match status" value="1"/>
</dbReference>
<evidence type="ECO:0000313" key="3">
    <source>
        <dbReference type="Proteomes" id="UP000315295"/>
    </source>
</evidence>
<reference evidence="2 3" key="1">
    <citation type="journal article" date="2019" name="G3 (Bethesda)">
        <title>Sequencing of a Wild Apple (Malus baccata) Genome Unravels the Differences Between Cultivated and Wild Apple Species Regarding Disease Resistance and Cold Tolerance.</title>
        <authorList>
            <person name="Chen X."/>
        </authorList>
    </citation>
    <scope>NUCLEOTIDE SEQUENCE [LARGE SCALE GENOMIC DNA]</scope>
    <source>
        <strain evidence="3">cv. Shandingzi</strain>
        <tissue evidence="2">Leaves</tissue>
    </source>
</reference>
<dbReference type="Proteomes" id="UP000315295">
    <property type="component" value="Unassembled WGS sequence"/>
</dbReference>
<dbReference type="PANTHER" id="PTHR47149:SF1">
    <property type="entry name" value="F-BOX PROTEIN RMF"/>
    <property type="match status" value="1"/>
</dbReference>
<evidence type="ECO:0000259" key="1">
    <source>
        <dbReference type="Pfam" id="PF12937"/>
    </source>
</evidence>
<protein>
    <recommendedName>
        <fullName evidence="1">F-box domain-containing protein</fullName>
    </recommendedName>
</protein>
<dbReference type="InterPro" id="IPR001810">
    <property type="entry name" value="F-box_dom"/>
</dbReference>
<evidence type="ECO:0000313" key="2">
    <source>
        <dbReference type="EMBL" id="TQE13451.1"/>
    </source>
</evidence>
<dbReference type="GO" id="GO:0061458">
    <property type="term" value="P:reproductive system development"/>
    <property type="evidence" value="ECO:0007669"/>
    <property type="project" value="TreeGrafter"/>
</dbReference>
<proteinExistence type="predicted"/>
<dbReference type="Pfam" id="PF12937">
    <property type="entry name" value="F-box-like"/>
    <property type="match status" value="1"/>
</dbReference>
<sequence>MPPKRKRTTVALPRPPPMQKRMRRAKTICSCSSPRFTRSSARSAFCCYEEDVWTEIANHLDAKSLVMLATTCRWFRGLIMEEGSIWKHVCLRDLQVPEPRHVALNWRKLYVSAFDGSHSYMFRQQEKHIDWMRIGAFSVESSEAFLTEKLIKPSRLPEGDTIQKMLESCGSCVLDKVRTGIWIADLQLVRCPVCELNTCDGTMQTLDARHIELFLSEGYKNGSWEYELIGRHDVNKHADGACGAIFDVKHLKESSTSAVFNLKSWVGKPTDWQPKAIITLHAVAVNTNLQKNEGLQVKYHAMRDGPQGEVVSIRISQQLL</sequence>
<dbReference type="AlphaFoldDB" id="A0A540NR03"/>
<comment type="caution">
    <text evidence="2">The sequence shown here is derived from an EMBL/GenBank/DDBJ whole genome shotgun (WGS) entry which is preliminary data.</text>
</comment>
<keyword evidence="3" id="KW-1185">Reference proteome</keyword>
<gene>
    <name evidence="2" type="ORF">C1H46_001018</name>
</gene>
<accession>A0A540NR03</accession>
<organism evidence="2 3">
    <name type="scientific">Malus baccata</name>
    <name type="common">Siberian crab apple</name>
    <name type="synonym">Pyrus baccata</name>
    <dbReference type="NCBI Taxonomy" id="106549"/>
    <lineage>
        <taxon>Eukaryota</taxon>
        <taxon>Viridiplantae</taxon>
        <taxon>Streptophyta</taxon>
        <taxon>Embryophyta</taxon>
        <taxon>Tracheophyta</taxon>
        <taxon>Spermatophyta</taxon>
        <taxon>Magnoliopsida</taxon>
        <taxon>eudicotyledons</taxon>
        <taxon>Gunneridae</taxon>
        <taxon>Pentapetalae</taxon>
        <taxon>rosids</taxon>
        <taxon>fabids</taxon>
        <taxon>Rosales</taxon>
        <taxon>Rosaceae</taxon>
        <taxon>Amygdaloideae</taxon>
        <taxon>Maleae</taxon>
        <taxon>Malus</taxon>
    </lineage>
</organism>
<dbReference type="SUPFAM" id="SSF81383">
    <property type="entry name" value="F-box domain"/>
    <property type="match status" value="1"/>
</dbReference>
<dbReference type="EMBL" id="VIEB01000011">
    <property type="protein sequence ID" value="TQE13451.1"/>
    <property type="molecule type" value="Genomic_DNA"/>
</dbReference>
<feature type="domain" description="F-box" evidence="1">
    <location>
        <begin position="51"/>
        <end position="92"/>
    </location>
</feature>
<dbReference type="STRING" id="106549.A0A540NR03"/>